<evidence type="ECO:0000313" key="1">
    <source>
        <dbReference type="EMBL" id="QHO63809.1"/>
    </source>
</evidence>
<proteinExistence type="predicted"/>
<keyword evidence="2" id="KW-1185">Reference proteome</keyword>
<organism evidence="1 2">
    <name type="scientific">Candidatus Chazhemtobacterium aquaticus</name>
    <dbReference type="NCBI Taxonomy" id="2715735"/>
    <lineage>
        <taxon>Bacteria</taxon>
        <taxon>Candidatus Chazhemtobacteraceae</taxon>
        <taxon>Candidatus Chazhemtobacterium</taxon>
    </lineage>
</organism>
<dbReference type="AlphaFoldDB" id="A0A857N8Z8"/>
<dbReference type="Proteomes" id="UP000463983">
    <property type="component" value="Chromosome"/>
</dbReference>
<name>A0A857N8Z8_9BACT</name>
<dbReference type="KEGG" id="caqa:MICH65_0828"/>
<reference evidence="2" key="1">
    <citation type="journal article" date="2020" name="Microorganisms">
        <title>Complete Genome of a Member of a New Bacterial Lineage in the Microgenomates Group Reveals an Unusual Nucleotide Composition Disparity Between Two Strands of DNA and Limited Metabolic Potential.</title>
        <authorList>
            <person name="Kadnikov V.V."/>
            <person name="Mardanov A.V."/>
            <person name="Beletsky A.V."/>
            <person name="Karnachuk O.V."/>
            <person name="Ravin N.V."/>
        </authorList>
    </citation>
    <scope>NUCLEOTIDE SEQUENCE [LARGE SCALE GENOMIC DNA]</scope>
</reference>
<evidence type="ECO:0000313" key="2">
    <source>
        <dbReference type="Proteomes" id="UP000463983"/>
    </source>
</evidence>
<sequence>MSITKLIHLTHRIPIRLLLLSSFLTLLLSPTLSLADNLRSPGYEIRMSTINVTGGRKESGGYTLTDTVGQTVQGQFDSTGYTIKAGFQYIHTLVPFTFTISDLDIDLGYLIPNAASTASHNLSVRVGSAFGYGVSAIADHPLQNTAAAQIPDTSCDPATPCSLNDANIWTSTTSYGFGYNMAGDDVNTTDFVNSTYFRPFPSASFGHSPVTVMSRTGSANDTSTATVTYKVLVDATQESGQYTNIIQYIATPSF</sequence>
<protein>
    <submittedName>
        <fullName evidence="1">Uncharacterized protein</fullName>
    </submittedName>
</protein>
<gene>
    <name evidence="1" type="ORF">MICH65_0828</name>
</gene>
<accession>A0A857N8Z8</accession>
<dbReference type="EMBL" id="CP047901">
    <property type="protein sequence ID" value="QHO63809.1"/>
    <property type="molecule type" value="Genomic_DNA"/>
</dbReference>
<dbReference type="RefSeq" id="WP_161932164.1">
    <property type="nucleotide sequence ID" value="NZ_CP047901.1"/>
</dbReference>